<feature type="region of interest" description="Disordered" evidence="1">
    <location>
        <begin position="1"/>
        <end position="56"/>
    </location>
</feature>
<dbReference type="AlphaFoldDB" id="A0A9I9CCY6"/>
<proteinExistence type="predicted"/>
<evidence type="ECO:0000313" key="2">
    <source>
        <dbReference type="EnsemblPlants" id="MELO3C001454.2.1"/>
    </source>
</evidence>
<dbReference type="EnsemblPlants" id="MELO3C001454.2.1">
    <property type="protein sequence ID" value="MELO3C001454.2.1"/>
    <property type="gene ID" value="MELO3C001454.2"/>
</dbReference>
<organism evidence="2">
    <name type="scientific">Cucumis melo</name>
    <name type="common">Muskmelon</name>
    <dbReference type="NCBI Taxonomy" id="3656"/>
    <lineage>
        <taxon>Eukaryota</taxon>
        <taxon>Viridiplantae</taxon>
        <taxon>Streptophyta</taxon>
        <taxon>Embryophyta</taxon>
        <taxon>Tracheophyta</taxon>
        <taxon>Spermatophyta</taxon>
        <taxon>Magnoliopsida</taxon>
        <taxon>eudicotyledons</taxon>
        <taxon>Gunneridae</taxon>
        <taxon>Pentapetalae</taxon>
        <taxon>rosids</taxon>
        <taxon>fabids</taxon>
        <taxon>Cucurbitales</taxon>
        <taxon>Cucurbitaceae</taxon>
        <taxon>Benincaseae</taxon>
        <taxon>Cucumis</taxon>
    </lineage>
</organism>
<name>A0A9I9CCY6_CUCME</name>
<protein>
    <submittedName>
        <fullName evidence="2">Uncharacterized protein</fullName>
    </submittedName>
</protein>
<accession>A0A9I9CCY6</accession>
<sequence length="56" mass="6484">GSSKPIPRSEKKKKSDPRTDSPTPYRKVPSEPYQEEISEPQRESRYRSPPSQGRKL</sequence>
<dbReference type="Gramene" id="MELO3C001454.2.1">
    <property type="protein sequence ID" value="MELO3C001454.2.1"/>
    <property type="gene ID" value="MELO3C001454.2"/>
</dbReference>
<reference evidence="2" key="1">
    <citation type="submission" date="2023-03" db="UniProtKB">
        <authorList>
            <consortium name="EnsemblPlants"/>
        </authorList>
    </citation>
    <scope>IDENTIFICATION</scope>
</reference>
<evidence type="ECO:0000256" key="1">
    <source>
        <dbReference type="SAM" id="MobiDB-lite"/>
    </source>
</evidence>